<dbReference type="EMBL" id="BAAADB010000021">
    <property type="protein sequence ID" value="GAA0514630.1"/>
    <property type="molecule type" value="Genomic_DNA"/>
</dbReference>
<gene>
    <name evidence="2" type="ORF">GCM10008937_22930</name>
</gene>
<accession>A0ABN1C9L6</accession>
<feature type="compositionally biased region" description="Basic and acidic residues" evidence="1">
    <location>
        <begin position="480"/>
        <end position="492"/>
    </location>
</feature>
<evidence type="ECO:0000256" key="1">
    <source>
        <dbReference type="SAM" id="MobiDB-lite"/>
    </source>
</evidence>
<evidence type="ECO:0000313" key="2">
    <source>
        <dbReference type="EMBL" id="GAA0514630.1"/>
    </source>
</evidence>
<dbReference type="SUPFAM" id="SSF56935">
    <property type="entry name" value="Porins"/>
    <property type="match status" value="1"/>
</dbReference>
<feature type="region of interest" description="Disordered" evidence="1">
    <location>
        <begin position="456"/>
        <end position="499"/>
    </location>
</feature>
<organism evidence="2 3">
    <name type="scientific">Deinococcus depolymerans</name>
    <dbReference type="NCBI Taxonomy" id="392408"/>
    <lineage>
        <taxon>Bacteria</taxon>
        <taxon>Thermotogati</taxon>
        <taxon>Deinococcota</taxon>
        <taxon>Deinococci</taxon>
        <taxon>Deinococcales</taxon>
        <taxon>Deinococcaceae</taxon>
        <taxon>Deinococcus</taxon>
    </lineage>
</organism>
<dbReference type="InterPro" id="IPR013783">
    <property type="entry name" value="Ig-like_fold"/>
</dbReference>
<dbReference type="InterPro" id="IPR023614">
    <property type="entry name" value="Porin_dom_sf"/>
</dbReference>
<comment type="caution">
    <text evidence="2">The sequence shown here is derived from an EMBL/GenBank/DDBJ whole genome shotgun (WGS) entry which is preliminary data.</text>
</comment>
<reference evidence="2 3" key="1">
    <citation type="journal article" date="2019" name="Int. J. Syst. Evol. Microbiol.">
        <title>The Global Catalogue of Microorganisms (GCM) 10K type strain sequencing project: providing services to taxonomists for standard genome sequencing and annotation.</title>
        <authorList>
            <consortium name="The Broad Institute Genomics Platform"/>
            <consortium name="The Broad Institute Genome Sequencing Center for Infectious Disease"/>
            <person name="Wu L."/>
            <person name="Ma J."/>
        </authorList>
    </citation>
    <scope>NUCLEOTIDE SEQUENCE [LARGE SCALE GENOMIC DNA]</scope>
    <source>
        <strain evidence="2 3">JCM 14368</strain>
    </source>
</reference>
<protein>
    <recommendedName>
        <fullName evidence="4">DUF11 domain-containing protein</fullName>
    </recommendedName>
</protein>
<feature type="compositionally biased region" description="Pro residues" evidence="1">
    <location>
        <begin position="9"/>
        <end position="21"/>
    </location>
</feature>
<sequence>MKVPLTPSSRPPVATPPPPSGRLPRLLALGALLLSGAQAAPVILRATLSSPDGTAVAASVELRGAALPGGVQQLRLPVGGTLLDLPEGSYTLRLNGTGARLEQSRLDVGPGGADLTLTVQPDVTATLDLPASAAVGSTVTARLTLRSAYSEPLTFTPDLSFDEGLVPLGTTNLTRTVPAGGSVTTELPVLVGSAGPLDVRVTLPGLDTPVTAQVQGTQPDRLTVTVTPDLEVAGRATLTVENPGAPLTVPVSLSGAGVTGLRLSENGQPVSTLTLDSGESRVLTLSGDVQGPDAAATVTLGSSVTRVPLTAVLPDLRAALSVSPPDPLPGETVTVTLDVRNAGAAAAGGDLSVQWPAWLTPQDAPAGPLTVAAGEGAQRQWTARVAFGAPETGTVQVRGAGDLSALRLGAPVRRTLLGLRVLPAPAQEAGSGAELPVFVQNPTGRPVTVRLGNVASPPSVVVQPPRVPIRPEADGAPPAPKEDTPAEPEDTRPLLTLSPYSSGVTRIPFTTDEEGVTTLTVTPEVDGAVVGAPQSGPLTFTARPLASRSTVITLPFSVRGLTTGSLLAAHLPPEGAAYRAGSSALRVAGQVRPLPDPRVGEGGRLYWTLPAGTAEGSLTYTVAHVGVIGSPEPLGLSARVGERDLILSGSVDAADAARATTLSATERDGLIRSPRDGVILAEGARTNVTLEGPADVPVTLKVNGQVIPEALLGEAGQAQGISRLVYIGLPLTVGENLIEASFGQQSDRVRVRVPGQAERLDLTLDSGVTADGSSPVALLVRTVDAQGLPSGSGQVTVSTDLEPLDPDADPQTAGYQVNLSGGVARVRLEPISSARTVNVQAALGNLRATRALFVDVPNETLVTYQASAGLRYSPAGGLRFEGQARGYAEVPLLGGALQASGDTAGLPGVTSAATVGKRFALTGSGSESRTNLSSDLGFAFRYERRDLSLGYYDGALALPPLSTLPRASALRGELRAGPWSVRGLVARTPTGSVTDLIQPDGGRSYLLSRSPRTGSERVTLISGATQQVLQAGRDYQLDALGGRLTLAAPLGLYGPDFQPQQLSVSYVPDGSDARELTLGAGLSYAQGPWTVDGGVARTGADFRYGAQVQYRTLPLTVLASYLRDPGTHPQGRFGIDAQYHEGPVTASAAYTYDPGAASEAAVSGVGEVTYRQPTFGVKLQHRLQAGDQRVTLTADRPLDARWTVGAGAEIVWPSATQGTGLNGVVLARYALDRTSAELQHSQPLLGSGRPQSRLNVNYRLSSTASLLGRVQQTWGDQGSLIGEVGVQQQLGNANLNVSYQLPGASGQSSRARFGVDVPINVTDRVKANVSASVARELATGLNSATGAVGVRYLGETFSASLGADATRGTDTRLTVRGGATGTLGQHVLSVDGSVQVLPTTQAQMTFSHAWRNDRLALLQYHRLGNTDAGSVGTVFEGEIALDAQVPLRRAPDTTDAPAGAPAGTPTPDGTPGAGQNDAPARRLSLQPSFAYRVPVTQREKSTYQGGLSVTLPITDRLSAGLNTYLISQPGLNALNLTYGADLRYRVNDGLRLVAGYTAGATGTTAGLTPGANPGVFLRADLSGGR</sequence>
<name>A0ABN1C9L6_9DEIO</name>
<dbReference type="Proteomes" id="UP001500191">
    <property type="component" value="Unassembled WGS sequence"/>
</dbReference>
<feature type="compositionally biased region" description="Low complexity" evidence="1">
    <location>
        <begin position="1453"/>
        <end position="1474"/>
    </location>
</feature>
<dbReference type="RefSeq" id="WP_343758935.1">
    <property type="nucleotide sequence ID" value="NZ_BAAADB010000021.1"/>
</dbReference>
<feature type="region of interest" description="Disordered" evidence="1">
    <location>
        <begin position="1"/>
        <end position="21"/>
    </location>
</feature>
<dbReference type="Gene3D" id="2.60.40.10">
    <property type="entry name" value="Immunoglobulins"/>
    <property type="match status" value="1"/>
</dbReference>
<evidence type="ECO:0000313" key="3">
    <source>
        <dbReference type="Proteomes" id="UP001500191"/>
    </source>
</evidence>
<dbReference type="Gene3D" id="2.40.160.10">
    <property type="entry name" value="Porin"/>
    <property type="match status" value="1"/>
</dbReference>
<keyword evidence="3" id="KW-1185">Reference proteome</keyword>
<feature type="region of interest" description="Disordered" evidence="1">
    <location>
        <begin position="1450"/>
        <end position="1480"/>
    </location>
</feature>
<proteinExistence type="predicted"/>
<evidence type="ECO:0008006" key="4">
    <source>
        <dbReference type="Google" id="ProtNLM"/>
    </source>
</evidence>